<dbReference type="InterPro" id="IPR001387">
    <property type="entry name" value="Cro/C1-type_HTH"/>
</dbReference>
<dbReference type="SUPFAM" id="SSF47413">
    <property type="entry name" value="lambda repressor-like DNA-binding domains"/>
    <property type="match status" value="1"/>
</dbReference>
<evidence type="ECO:0000313" key="3">
    <source>
        <dbReference type="EMBL" id="GAA3762096.1"/>
    </source>
</evidence>
<dbReference type="CDD" id="cd00093">
    <property type="entry name" value="HTH_XRE"/>
    <property type="match status" value="1"/>
</dbReference>
<reference evidence="4" key="1">
    <citation type="journal article" date="2019" name="Int. J. Syst. Evol. Microbiol.">
        <title>The Global Catalogue of Microorganisms (GCM) 10K type strain sequencing project: providing services to taxonomists for standard genome sequencing and annotation.</title>
        <authorList>
            <consortium name="The Broad Institute Genomics Platform"/>
            <consortium name="The Broad Institute Genome Sequencing Center for Infectious Disease"/>
            <person name="Wu L."/>
            <person name="Ma J."/>
        </authorList>
    </citation>
    <scope>NUCLEOTIDE SEQUENCE [LARGE SCALE GENOMIC DNA]</scope>
    <source>
        <strain evidence="4">JCM 17137</strain>
    </source>
</reference>
<sequence length="489" mass="52804">MVCRNCGRNRKLKQCRCVPQDFWRLPETREALTRLDMAAIVALLRRHSDLTLKAIARLTGLSDGMVSMLESGRSQLRDLVKIRAALQALEAPPLAPQPLPAPRPEEGPLLQTERTPRSATAPEISPDDWPAGLDTVRTWAPWNDIFSTSTTTEERQFAEIAFRWLVTPPDTTVAHSAGAHVGDSDVQRLRAVGRQLKTLDNTYGGGTAFPLLATFLCHEVAPLLNGSYDEAVGRSLMRTTAELALDTGWAAYDQGEHLQARGYMVYALRLSHAGDDRLFGGRVLAALSHQALHLGQVPVAIDMARAARTGTQAISTAKMTAMLAAMEACAHAAHADRPSCLHALSTAETALAAAKSDDAPSWLDFDEGGLWGHAARAFRDLGEPTTAQRYAENAVRSCHIDHGRTRAQRTAILANAHLQHGDVEQAAALGTRIVNQAHGLRSHHVRQDIATLARDIQVAGAATIVEVDTFLRQAKPVLVSSDGVSASSG</sequence>
<evidence type="ECO:0000259" key="2">
    <source>
        <dbReference type="PROSITE" id="PS50943"/>
    </source>
</evidence>
<evidence type="ECO:0000313" key="4">
    <source>
        <dbReference type="Proteomes" id="UP001500908"/>
    </source>
</evidence>
<feature type="compositionally biased region" description="Pro residues" evidence="1">
    <location>
        <begin position="93"/>
        <end position="102"/>
    </location>
</feature>
<keyword evidence="4" id="KW-1185">Reference proteome</keyword>
<evidence type="ECO:0000256" key="1">
    <source>
        <dbReference type="SAM" id="MobiDB-lite"/>
    </source>
</evidence>
<dbReference type="EMBL" id="BAABDD010000034">
    <property type="protein sequence ID" value="GAA3762096.1"/>
    <property type="molecule type" value="Genomic_DNA"/>
</dbReference>
<organism evidence="3 4">
    <name type="scientific">Salinactinospora qingdaonensis</name>
    <dbReference type="NCBI Taxonomy" id="702744"/>
    <lineage>
        <taxon>Bacteria</taxon>
        <taxon>Bacillati</taxon>
        <taxon>Actinomycetota</taxon>
        <taxon>Actinomycetes</taxon>
        <taxon>Streptosporangiales</taxon>
        <taxon>Nocardiopsidaceae</taxon>
        <taxon>Salinactinospora</taxon>
    </lineage>
</organism>
<dbReference type="InterPro" id="IPR011990">
    <property type="entry name" value="TPR-like_helical_dom_sf"/>
</dbReference>
<name>A0ABP7GFY8_9ACTN</name>
<dbReference type="PROSITE" id="PS50943">
    <property type="entry name" value="HTH_CROC1"/>
    <property type="match status" value="1"/>
</dbReference>
<feature type="domain" description="HTH cro/C1-type" evidence="2">
    <location>
        <begin position="41"/>
        <end position="94"/>
    </location>
</feature>
<comment type="caution">
    <text evidence="3">The sequence shown here is derived from an EMBL/GenBank/DDBJ whole genome shotgun (WGS) entry which is preliminary data.</text>
</comment>
<proteinExistence type="predicted"/>
<dbReference type="Proteomes" id="UP001500908">
    <property type="component" value="Unassembled WGS sequence"/>
</dbReference>
<gene>
    <name evidence="3" type="ORF">GCM10022402_44620</name>
</gene>
<accession>A0ABP7GFY8</accession>
<dbReference type="Gene3D" id="1.25.40.10">
    <property type="entry name" value="Tetratricopeptide repeat domain"/>
    <property type="match status" value="1"/>
</dbReference>
<feature type="region of interest" description="Disordered" evidence="1">
    <location>
        <begin position="93"/>
        <end position="130"/>
    </location>
</feature>
<protein>
    <recommendedName>
        <fullName evidence="2">HTH cro/C1-type domain-containing protein</fullName>
    </recommendedName>
</protein>
<dbReference type="InterPro" id="IPR010982">
    <property type="entry name" value="Lambda_DNA-bd_dom_sf"/>
</dbReference>